<evidence type="ECO:0008006" key="5">
    <source>
        <dbReference type="Google" id="ProtNLM"/>
    </source>
</evidence>
<keyword evidence="2" id="KW-1133">Transmembrane helix</keyword>
<dbReference type="Proteomes" id="UP000498980">
    <property type="component" value="Unassembled WGS sequence"/>
</dbReference>
<accession>A0A7J0C105</accession>
<evidence type="ECO:0000256" key="2">
    <source>
        <dbReference type="SAM" id="Phobius"/>
    </source>
</evidence>
<keyword evidence="4" id="KW-1185">Reference proteome</keyword>
<feature type="transmembrane region" description="Helical" evidence="2">
    <location>
        <begin position="82"/>
        <end position="104"/>
    </location>
</feature>
<protein>
    <recommendedName>
        <fullName evidence="5">Membrane protein YkgB</fullName>
    </recommendedName>
</protein>
<name>A0A7J0C105_9ACTN</name>
<sequence>MRTRSHESRRSAAPAGRTGEPPRGIRATLAVARDRYRPHSTTVLRVSVGLVFLWFGLMKFFPGVSPAESVAIRTMNVLTFDLLPVRASCLLLALLETAIGIGLVTGVLLRLALAAFFAHMAGVFSALFILPAEMWDGTAPAPTLEGQYIIKNVVLIAACLAVAVDEREPRPHHPPPD</sequence>
<organism evidence="3 4">
    <name type="scientific">Streptomyces fulvorobeus</name>
    <dbReference type="NCBI Taxonomy" id="284028"/>
    <lineage>
        <taxon>Bacteria</taxon>
        <taxon>Bacillati</taxon>
        <taxon>Actinomycetota</taxon>
        <taxon>Actinomycetes</taxon>
        <taxon>Kitasatosporales</taxon>
        <taxon>Streptomycetaceae</taxon>
        <taxon>Streptomyces</taxon>
    </lineage>
</organism>
<feature type="region of interest" description="Disordered" evidence="1">
    <location>
        <begin position="1"/>
        <end position="23"/>
    </location>
</feature>
<evidence type="ECO:0000313" key="3">
    <source>
        <dbReference type="EMBL" id="GFM95623.1"/>
    </source>
</evidence>
<gene>
    <name evidence="3" type="ORF">Sfulv_04340</name>
</gene>
<dbReference type="EMBL" id="BLWC01000001">
    <property type="protein sequence ID" value="GFM95623.1"/>
    <property type="molecule type" value="Genomic_DNA"/>
</dbReference>
<proteinExistence type="predicted"/>
<reference evidence="3 4" key="1">
    <citation type="submission" date="2020-05" db="EMBL/GenBank/DDBJ databases">
        <title>Whole genome shotgun sequence of Streptomyces fulvorobeus NBRC 15897.</title>
        <authorList>
            <person name="Komaki H."/>
            <person name="Tamura T."/>
        </authorList>
    </citation>
    <scope>NUCLEOTIDE SEQUENCE [LARGE SCALE GENOMIC DNA]</scope>
    <source>
        <strain evidence="3 4">NBRC 15897</strain>
    </source>
</reference>
<feature type="transmembrane region" description="Helical" evidence="2">
    <location>
        <begin position="111"/>
        <end position="132"/>
    </location>
</feature>
<keyword evidence="2" id="KW-0812">Transmembrane</keyword>
<dbReference type="AlphaFoldDB" id="A0A7J0C105"/>
<keyword evidence="2" id="KW-0472">Membrane</keyword>
<feature type="transmembrane region" description="Helical" evidence="2">
    <location>
        <begin position="43"/>
        <end position="62"/>
    </location>
</feature>
<evidence type="ECO:0000313" key="4">
    <source>
        <dbReference type="Proteomes" id="UP000498980"/>
    </source>
</evidence>
<feature type="compositionally biased region" description="Basic and acidic residues" evidence="1">
    <location>
        <begin position="1"/>
        <end position="10"/>
    </location>
</feature>
<evidence type="ECO:0000256" key="1">
    <source>
        <dbReference type="SAM" id="MobiDB-lite"/>
    </source>
</evidence>
<comment type="caution">
    <text evidence="3">The sequence shown here is derived from an EMBL/GenBank/DDBJ whole genome shotgun (WGS) entry which is preliminary data.</text>
</comment>